<dbReference type="Proteomes" id="UP001301728">
    <property type="component" value="Unassembled WGS sequence"/>
</dbReference>
<comment type="caution">
    <text evidence="1">The sequence shown here is derived from an EMBL/GenBank/DDBJ whole genome shotgun (WGS) entry which is preliminary data.</text>
</comment>
<sequence length="227" mass="26372">MVAVNLKGVTQIVDSGDQYLQQDEYLKQLALTAQQHPRLSRSRRLALTRLTQELLNSGRLCHPHPSQFVDHYPEIYEIAVQNLMLYICTNIDKYKSDKAPVMRWVNFLLERRFFTEAVREVMGRKNQEIQGSDSVDTCSLTSGENSPSLSDLVRQSIEEDVNGIFASKHIRGYPQANFQEIFRRRIIEEESWENISTYFGIKISTLSDFYQRCIKQFSVEIKNQIQG</sequence>
<evidence type="ECO:0000313" key="1">
    <source>
        <dbReference type="EMBL" id="MEA5518641.1"/>
    </source>
</evidence>
<organism evidence="1 2">
    <name type="scientific">Limnoraphis robusta CCNP1315</name>
    <dbReference type="NCBI Taxonomy" id="3110306"/>
    <lineage>
        <taxon>Bacteria</taxon>
        <taxon>Bacillati</taxon>
        <taxon>Cyanobacteriota</taxon>
        <taxon>Cyanophyceae</taxon>
        <taxon>Oscillatoriophycideae</taxon>
        <taxon>Oscillatoriales</taxon>
        <taxon>Sirenicapillariaceae</taxon>
        <taxon>Limnoraphis</taxon>
    </lineage>
</organism>
<dbReference type="EMBL" id="JAYGHT010000013">
    <property type="protein sequence ID" value="MEA5518641.1"/>
    <property type="molecule type" value="Genomic_DNA"/>
</dbReference>
<protein>
    <recommendedName>
        <fullName evidence="3">Sigma-70 family RNA polymerase sigma factor</fullName>
    </recommendedName>
</protein>
<name>A0ABU5TUR4_9CYAN</name>
<reference evidence="1 2" key="1">
    <citation type="submission" date="2023-12" db="EMBL/GenBank/DDBJ databases">
        <title>Baltic Sea Cyanobacteria.</title>
        <authorList>
            <person name="Delbaje E."/>
            <person name="Fewer D.P."/>
            <person name="Shishido T.K."/>
        </authorList>
    </citation>
    <scope>NUCLEOTIDE SEQUENCE [LARGE SCALE GENOMIC DNA]</scope>
    <source>
        <strain evidence="1 2">CCNP 1315</strain>
    </source>
</reference>
<proteinExistence type="predicted"/>
<accession>A0ABU5TUR4</accession>
<gene>
    <name evidence="1" type="ORF">VB854_06725</name>
</gene>
<keyword evidence="2" id="KW-1185">Reference proteome</keyword>
<evidence type="ECO:0008006" key="3">
    <source>
        <dbReference type="Google" id="ProtNLM"/>
    </source>
</evidence>
<evidence type="ECO:0000313" key="2">
    <source>
        <dbReference type="Proteomes" id="UP001301728"/>
    </source>
</evidence>